<dbReference type="GO" id="GO:0005975">
    <property type="term" value="P:carbohydrate metabolic process"/>
    <property type="evidence" value="ECO:0007669"/>
    <property type="project" value="InterPro"/>
</dbReference>
<evidence type="ECO:0000256" key="6">
    <source>
        <dbReference type="ARBA" id="ARBA00023235"/>
    </source>
</evidence>
<dbReference type="InterPro" id="IPR016055">
    <property type="entry name" value="A-D-PHexomutase_a/b/a-I/II/III"/>
</dbReference>
<reference evidence="10 11" key="1">
    <citation type="journal article" date="2015" name="Nature">
        <title>rRNA introns, odd ribosomes, and small enigmatic genomes across a large radiation of phyla.</title>
        <authorList>
            <person name="Brown C.T."/>
            <person name="Hug L.A."/>
            <person name="Thomas B.C."/>
            <person name="Sharon I."/>
            <person name="Castelle C.J."/>
            <person name="Singh A."/>
            <person name="Wilkins M.J."/>
            <person name="Williams K.H."/>
            <person name="Banfield J.F."/>
        </authorList>
    </citation>
    <scope>NUCLEOTIDE SEQUENCE [LARGE SCALE GENOMIC DNA]</scope>
</reference>
<evidence type="ECO:0000259" key="9">
    <source>
        <dbReference type="Pfam" id="PF02880"/>
    </source>
</evidence>
<keyword evidence="3" id="KW-0597">Phosphoprotein</keyword>
<evidence type="ECO:0000256" key="4">
    <source>
        <dbReference type="ARBA" id="ARBA00022723"/>
    </source>
</evidence>
<dbReference type="Pfam" id="PF02880">
    <property type="entry name" value="PGM_PMM_III"/>
    <property type="match status" value="1"/>
</dbReference>
<dbReference type="AlphaFoldDB" id="A0A0G1CNQ4"/>
<dbReference type="SUPFAM" id="SSF53738">
    <property type="entry name" value="Phosphoglucomutase, first 3 domains"/>
    <property type="match status" value="3"/>
</dbReference>
<evidence type="ECO:0000313" key="10">
    <source>
        <dbReference type="EMBL" id="KKS87102.1"/>
    </source>
</evidence>
<dbReference type="InterPro" id="IPR005841">
    <property type="entry name" value="Alpha-D-phosphohexomutase_SF"/>
</dbReference>
<feature type="domain" description="Alpha-D-phosphohexomutase alpha/beta/alpha" evidence="7">
    <location>
        <begin position="11"/>
        <end position="139"/>
    </location>
</feature>
<protein>
    <submittedName>
        <fullName evidence="10">Phosphomannomutase</fullName>
    </submittedName>
</protein>
<comment type="caution">
    <text evidence="10">The sequence shown here is derived from an EMBL/GenBank/DDBJ whole genome shotgun (WGS) entry which is preliminary data.</text>
</comment>
<dbReference type="InterPro" id="IPR005845">
    <property type="entry name" value="A-D-PHexomutase_a/b/a-II"/>
</dbReference>
<dbReference type="Proteomes" id="UP000034050">
    <property type="component" value="Unassembled WGS sequence"/>
</dbReference>
<dbReference type="Gene3D" id="3.40.120.10">
    <property type="entry name" value="Alpha-D-Glucose-1,6-Bisphosphate, subunit A, domain 3"/>
    <property type="match status" value="3"/>
</dbReference>
<dbReference type="STRING" id="1618446.UV61_C0004G0028"/>
<dbReference type="CDD" id="cd03089">
    <property type="entry name" value="PMM_PGM"/>
    <property type="match status" value="1"/>
</dbReference>
<dbReference type="PANTHER" id="PTHR43771">
    <property type="entry name" value="PHOSPHOMANNOMUTASE"/>
    <property type="match status" value="1"/>
</dbReference>
<dbReference type="InterPro" id="IPR005844">
    <property type="entry name" value="A-D-PHexomutase_a/b/a-I"/>
</dbReference>
<evidence type="ECO:0000256" key="5">
    <source>
        <dbReference type="ARBA" id="ARBA00022842"/>
    </source>
</evidence>
<evidence type="ECO:0000256" key="2">
    <source>
        <dbReference type="ARBA" id="ARBA00010231"/>
    </source>
</evidence>
<evidence type="ECO:0000256" key="3">
    <source>
        <dbReference type="ARBA" id="ARBA00022553"/>
    </source>
</evidence>
<dbReference type="GO" id="GO:0016868">
    <property type="term" value="F:intramolecular phosphotransferase activity"/>
    <property type="evidence" value="ECO:0007669"/>
    <property type="project" value="InterPro"/>
</dbReference>
<keyword evidence="4" id="KW-0479">Metal-binding</keyword>
<dbReference type="PANTHER" id="PTHR43771:SF2">
    <property type="entry name" value="PHOSPHOMANNOMUTASE_PHOSPHOGLUCOMUTASE"/>
    <property type="match status" value="1"/>
</dbReference>
<comment type="cofactor">
    <cofactor evidence="1">
        <name>Mg(2+)</name>
        <dbReference type="ChEBI" id="CHEBI:18420"/>
    </cofactor>
</comment>
<evidence type="ECO:0000259" key="7">
    <source>
        <dbReference type="Pfam" id="PF02878"/>
    </source>
</evidence>
<gene>
    <name evidence="10" type="ORF">UV61_C0004G0028</name>
</gene>
<dbReference type="PRINTS" id="PR00509">
    <property type="entry name" value="PGMPMM"/>
</dbReference>
<organism evidence="10 11">
    <name type="scientific">Candidatus Gottesmanbacteria bacterium GW2011_GWB1_43_11</name>
    <dbReference type="NCBI Taxonomy" id="1618446"/>
    <lineage>
        <taxon>Bacteria</taxon>
        <taxon>Candidatus Gottesmaniibacteriota</taxon>
    </lineage>
</organism>
<dbReference type="Gene3D" id="3.30.310.50">
    <property type="entry name" value="Alpha-D-phosphohexomutase, C-terminal domain"/>
    <property type="match status" value="1"/>
</dbReference>
<accession>A0A0G1CNQ4</accession>
<proteinExistence type="inferred from homology"/>
<feature type="domain" description="Alpha-D-phosphohexomutase alpha/beta/alpha" evidence="9">
    <location>
        <begin position="262"/>
        <end position="370"/>
    </location>
</feature>
<evidence type="ECO:0000313" key="11">
    <source>
        <dbReference type="Proteomes" id="UP000034050"/>
    </source>
</evidence>
<comment type="similarity">
    <text evidence="2">Belongs to the phosphohexose mutase family.</text>
</comment>
<feature type="domain" description="Alpha-D-phosphohexomutase alpha/beta/alpha" evidence="8">
    <location>
        <begin position="160"/>
        <end position="256"/>
    </location>
</feature>
<dbReference type="Pfam" id="PF02879">
    <property type="entry name" value="PGM_PMM_II"/>
    <property type="match status" value="1"/>
</dbReference>
<keyword evidence="5" id="KW-0460">Magnesium</keyword>
<dbReference type="InterPro" id="IPR036900">
    <property type="entry name" value="A-D-PHexomutase_C_sf"/>
</dbReference>
<keyword evidence="6" id="KW-0413">Isomerase</keyword>
<dbReference type="InterPro" id="IPR005846">
    <property type="entry name" value="A-D-PHexomutase_a/b/a-III"/>
</dbReference>
<dbReference type="SUPFAM" id="SSF55957">
    <property type="entry name" value="Phosphoglucomutase, C-terminal domain"/>
    <property type="match status" value="1"/>
</dbReference>
<sequence>MKTMTQVPAHVFRGYDLRGLVGSELNDETVALLGKGYATWLLGRRIYDCVLGFDCRLSSPGFRDILVRELTDAGITVYDIGMTLSQISYFACYYFRTRGMIMITASHNPKEYNGMKFGTGFSSTMETDEIIALRDLVNSGNFKTKSPKGEHVQKDIKEEYVQDLFRRTGTIKKYKVVVDSCGATTGIFLPDILRKAGCEVIEQNTIPDGNFPVGTPDPTEREVQERLAKRVVAEQADLGFSYDCDGDRVGIVDNEGGLIWNDTLVSLFSKDILDFLPGSKIVYNTLCSKQVDEVIRAGGGIPVMWKTGHSFIKAKTKEIGSVFGGELSGHFFFLDNFYGHDDGAIASLRLLAYLTRIRKTLKQAIAELPQYVSSPEIKVGCPDAIKFQVVTEKIGGEIKKLYPEAKYVEIDGVRMDTEKEMLIVRASQNGPYLTVKFEGKTQEAYDTLKKQVSEILHKVSEVDFSHGVNTAALE</sequence>
<dbReference type="Pfam" id="PF02878">
    <property type="entry name" value="PGM_PMM_I"/>
    <property type="match status" value="1"/>
</dbReference>
<evidence type="ECO:0000259" key="8">
    <source>
        <dbReference type="Pfam" id="PF02879"/>
    </source>
</evidence>
<dbReference type="PATRIC" id="fig|1618446.3.peg.561"/>
<evidence type="ECO:0000256" key="1">
    <source>
        <dbReference type="ARBA" id="ARBA00001946"/>
    </source>
</evidence>
<dbReference type="EMBL" id="LCFD01000004">
    <property type="protein sequence ID" value="KKS87102.1"/>
    <property type="molecule type" value="Genomic_DNA"/>
</dbReference>
<dbReference type="GO" id="GO:0046872">
    <property type="term" value="F:metal ion binding"/>
    <property type="evidence" value="ECO:0007669"/>
    <property type="project" value="UniProtKB-KW"/>
</dbReference>
<name>A0A0G1CNQ4_9BACT</name>